<proteinExistence type="predicted"/>
<dbReference type="InterPro" id="IPR001680">
    <property type="entry name" value="WD40_rpt"/>
</dbReference>
<sequence length="393" mass="44262">MKDTSNILKNDKSTSVQFRIIVGSYEHILLCLSVTVSCEPNNEKAPTFQPIFHFEAHSLSIRALDQAKRYLVSGSNDEHIKIYDLQKRKEIGSLLQHTGSITCLKFSRGSSKARDSDGKWLLSGSEDGSIIVWRTKDWEPVGVLKGHKAAVNDLAIHPSGKVAVSVSNDKTIRLWNLMSSRMASTLKMKGRDTLGQPGHFVRWSVDGEHFIVALVNRIIVYHTRTAKLLNNIPFQSTIMKIEVLQLKKEYLITCHSNGEICFYSFEHFLGDVEKLQPEHKLLGHSTRVKDISIYQDDDSKSSFLVSIASDGKIVVWCLKTFDQVAVYDTSERLTVVSTMNENIEDLKTVKKRTPQFEADDSDFDSEAETLLNGTTSSTEDLDTNKNLVSIVYE</sequence>
<evidence type="ECO:0000313" key="5">
    <source>
        <dbReference type="EMBL" id="ANZ74218.1"/>
    </source>
</evidence>
<feature type="repeat" description="WD" evidence="4">
    <location>
        <begin position="94"/>
        <end position="143"/>
    </location>
</feature>
<dbReference type="PROSITE" id="PS00678">
    <property type="entry name" value="WD_REPEATS_1"/>
    <property type="match status" value="1"/>
</dbReference>
<keyword evidence="1" id="KW-0690">Ribosome biogenesis</keyword>
<dbReference type="PROSITE" id="PS50294">
    <property type="entry name" value="WD_REPEATS_REGION"/>
    <property type="match status" value="1"/>
</dbReference>
<dbReference type="SMART" id="SM00320">
    <property type="entry name" value="WD40"/>
    <property type="match status" value="5"/>
</dbReference>
<keyword evidence="2 4" id="KW-0853">WD repeat</keyword>
<accession>A0A1B2J8Y4</accession>
<keyword evidence="6" id="KW-1185">Reference proteome</keyword>
<dbReference type="Gene3D" id="2.130.10.10">
    <property type="entry name" value="YVTN repeat-like/Quinoprotein amine dehydrogenase"/>
    <property type="match status" value="2"/>
</dbReference>
<dbReference type="SUPFAM" id="SSF50978">
    <property type="entry name" value="WD40 repeat-like"/>
    <property type="match status" value="1"/>
</dbReference>
<evidence type="ECO:0000256" key="2">
    <source>
        <dbReference type="ARBA" id="ARBA00022574"/>
    </source>
</evidence>
<dbReference type="PANTHER" id="PTHR44675">
    <property type="entry name" value="PAK1 INTERACTING PROTEIN 1"/>
    <property type="match status" value="1"/>
</dbReference>
<dbReference type="PRINTS" id="PR00320">
    <property type="entry name" value="GPROTEINBRPT"/>
</dbReference>
<gene>
    <name evidence="5" type="primary">MAK11</name>
    <name evidence="5" type="ORF">ATY40_BA7501086</name>
</gene>
<dbReference type="OrthoDB" id="308449at2759"/>
<keyword evidence="3" id="KW-0677">Repeat</keyword>
<dbReference type="PANTHER" id="PTHR44675:SF1">
    <property type="entry name" value="P21-ACTIVATED PROTEIN KINASE-INTERACTING PROTEIN 1"/>
    <property type="match status" value="1"/>
</dbReference>
<evidence type="ECO:0000256" key="3">
    <source>
        <dbReference type="ARBA" id="ARBA00022737"/>
    </source>
</evidence>
<dbReference type="GO" id="GO:0042254">
    <property type="term" value="P:ribosome biogenesis"/>
    <property type="evidence" value="ECO:0007669"/>
    <property type="project" value="UniProtKB-KW"/>
</dbReference>
<organism evidence="5 6">
    <name type="scientific">Komagataella pastoris</name>
    <name type="common">Yeast</name>
    <name type="synonym">Pichia pastoris</name>
    <dbReference type="NCBI Taxonomy" id="4922"/>
    <lineage>
        <taxon>Eukaryota</taxon>
        <taxon>Fungi</taxon>
        <taxon>Dikarya</taxon>
        <taxon>Ascomycota</taxon>
        <taxon>Saccharomycotina</taxon>
        <taxon>Pichiomycetes</taxon>
        <taxon>Pichiales</taxon>
        <taxon>Pichiaceae</taxon>
        <taxon>Komagataella</taxon>
    </lineage>
</organism>
<dbReference type="InterPro" id="IPR019775">
    <property type="entry name" value="WD40_repeat_CS"/>
</dbReference>
<feature type="repeat" description="WD" evidence="4">
    <location>
        <begin position="144"/>
        <end position="185"/>
    </location>
</feature>
<dbReference type="Pfam" id="PF00400">
    <property type="entry name" value="WD40"/>
    <property type="match status" value="4"/>
</dbReference>
<dbReference type="InterPro" id="IPR051959">
    <property type="entry name" value="PAK1-Kinase_Regulator"/>
</dbReference>
<feature type="repeat" description="WD" evidence="4">
    <location>
        <begin position="54"/>
        <end position="93"/>
    </location>
</feature>
<name>A0A1B2J8Y4_PICPA</name>
<dbReference type="AlphaFoldDB" id="A0A1B2J8Y4"/>
<evidence type="ECO:0000256" key="4">
    <source>
        <dbReference type="PROSITE-ProRule" id="PRU00221"/>
    </source>
</evidence>
<dbReference type="Proteomes" id="UP000094565">
    <property type="component" value="Chromosome 1"/>
</dbReference>
<dbReference type="InterPro" id="IPR015943">
    <property type="entry name" value="WD40/YVTN_repeat-like_dom_sf"/>
</dbReference>
<dbReference type="InterPro" id="IPR036322">
    <property type="entry name" value="WD40_repeat_dom_sf"/>
</dbReference>
<reference evidence="5 6" key="1">
    <citation type="submission" date="2016-02" db="EMBL/GenBank/DDBJ databases">
        <title>Comparative genomic and transcriptomic foundation for Pichia pastoris.</title>
        <authorList>
            <person name="Love K.R."/>
            <person name="Shah K.A."/>
            <person name="Whittaker C.A."/>
            <person name="Wu J."/>
            <person name="Bartlett M.C."/>
            <person name="Ma D."/>
            <person name="Leeson R.L."/>
            <person name="Priest M."/>
            <person name="Young S.K."/>
            <person name="Love J.C."/>
        </authorList>
    </citation>
    <scope>NUCLEOTIDE SEQUENCE [LARGE SCALE GENOMIC DNA]</scope>
    <source>
        <strain evidence="5 6">ATCC 28485</strain>
    </source>
</reference>
<feature type="repeat" description="WD" evidence="4">
    <location>
        <begin position="281"/>
        <end position="326"/>
    </location>
</feature>
<evidence type="ECO:0000256" key="1">
    <source>
        <dbReference type="ARBA" id="ARBA00022517"/>
    </source>
</evidence>
<dbReference type="PROSITE" id="PS50082">
    <property type="entry name" value="WD_REPEATS_2"/>
    <property type="match status" value="4"/>
</dbReference>
<protein>
    <submittedName>
        <fullName evidence="5">BA75_01086T0</fullName>
    </submittedName>
</protein>
<dbReference type="EMBL" id="CP014584">
    <property type="protein sequence ID" value="ANZ74218.1"/>
    <property type="molecule type" value="Genomic_DNA"/>
</dbReference>
<dbReference type="InterPro" id="IPR020472">
    <property type="entry name" value="WD40_PAC1"/>
</dbReference>
<evidence type="ECO:0000313" key="6">
    <source>
        <dbReference type="Proteomes" id="UP000094565"/>
    </source>
</evidence>